<dbReference type="RefSeq" id="WP_047723534.1">
    <property type="nucleotide sequence ID" value="NZ_JAUEHC010000023.1"/>
</dbReference>
<protein>
    <submittedName>
        <fullName evidence="1">Uncharacterized protein</fullName>
    </submittedName>
</protein>
<accession>A0ABV4JH59</accession>
<sequence>MIMFFLSASPIIAPASFFLGSLLYKHSLTNNNQEKNYNMKYELVRIPENADNETTLSILDVNKTILDAALMVAIAGGDKAEVDSICDLMGNLAYAAELVKCSDEGRLFYTESKYSH</sequence>
<name>A0ABV4JH59_9ENTR</name>
<gene>
    <name evidence="1" type="ORF">QVM81_15095</name>
</gene>
<dbReference type="EMBL" id="JAUEHC010000023">
    <property type="protein sequence ID" value="MEZ4052905.1"/>
    <property type="molecule type" value="Genomic_DNA"/>
</dbReference>
<evidence type="ECO:0000313" key="2">
    <source>
        <dbReference type="Proteomes" id="UP001567731"/>
    </source>
</evidence>
<keyword evidence="2" id="KW-1185">Reference proteome</keyword>
<reference evidence="1 2" key="1">
    <citation type="submission" date="2023-06" db="EMBL/GenBank/DDBJ databases">
        <title>Genome characterization of Enterobacterales and Pseudomonas spp isolates with different phenotypes to cefepime-taniborbactam.</title>
        <authorList>
            <person name="Hernandez-Garcia M."/>
            <person name="Garcia-Castillo M."/>
            <person name="Ruiz-Garbajosa P."/>
            <person name="Canton R."/>
        </authorList>
    </citation>
    <scope>NUCLEOTIDE SEQUENCE [LARGE SCALE GENOMIC DNA]</scope>
    <source>
        <strain evidence="1 2">A003</strain>
    </source>
</reference>
<organism evidence="1 2">
    <name type="scientific">Enterobacter rongchengensis</name>
    <dbReference type="NCBI Taxonomy" id="3030999"/>
    <lineage>
        <taxon>Bacteria</taxon>
        <taxon>Pseudomonadati</taxon>
        <taxon>Pseudomonadota</taxon>
        <taxon>Gammaproteobacteria</taxon>
        <taxon>Enterobacterales</taxon>
        <taxon>Enterobacteriaceae</taxon>
        <taxon>Enterobacter</taxon>
    </lineage>
</organism>
<comment type="caution">
    <text evidence="1">The sequence shown here is derived from an EMBL/GenBank/DDBJ whole genome shotgun (WGS) entry which is preliminary data.</text>
</comment>
<dbReference type="Proteomes" id="UP001567731">
    <property type="component" value="Unassembled WGS sequence"/>
</dbReference>
<proteinExistence type="predicted"/>
<evidence type="ECO:0000313" key="1">
    <source>
        <dbReference type="EMBL" id="MEZ4052905.1"/>
    </source>
</evidence>